<feature type="binding site" evidence="5">
    <location>
        <position position="185"/>
    </location>
    <ligand>
        <name>substrate</name>
    </ligand>
</feature>
<evidence type="ECO:0000256" key="5">
    <source>
        <dbReference type="HAMAP-Rule" id="MF_00956"/>
    </source>
</evidence>
<dbReference type="GO" id="GO:0050577">
    <property type="term" value="F:GDP-L-fucose synthase activity"/>
    <property type="evidence" value="ECO:0007669"/>
    <property type="project" value="UniProtKB-UniRule"/>
</dbReference>
<keyword evidence="3 5" id="KW-0560">Oxidoreductase</keyword>
<feature type="binding site" evidence="5">
    <location>
        <begin position="161"/>
        <end position="164"/>
    </location>
    <ligand>
        <name>NADP(+)</name>
        <dbReference type="ChEBI" id="CHEBI:58349"/>
    </ligand>
</feature>
<dbReference type="InterPro" id="IPR001509">
    <property type="entry name" value="Epimerase_deHydtase"/>
</dbReference>
<dbReference type="Proteomes" id="UP000183900">
    <property type="component" value="Unassembled WGS sequence"/>
</dbReference>
<comment type="pathway">
    <text evidence="5">Nucleotide-sugar biosynthesis; GDP-L-fucose biosynthesis via de novo pathway; GDP-L-fucose from GDP-alpha-D-mannose: step 2/2.</text>
</comment>
<dbReference type="PANTHER" id="PTHR43238">
    <property type="entry name" value="GDP-L-FUCOSE SYNTHASE"/>
    <property type="match status" value="1"/>
</dbReference>
<feature type="binding site" evidence="5">
    <location>
        <begin position="8"/>
        <end position="14"/>
    </location>
    <ligand>
        <name>NADP(+)</name>
        <dbReference type="ChEBI" id="CHEBI:58349"/>
    </ligand>
</feature>
<keyword evidence="2 5" id="KW-0521">NADP</keyword>
<feature type="site" description="Important for catalytic activity" evidence="5">
    <location>
        <position position="106"/>
    </location>
</feature>
<dbReference type="RefSeq" id="WP_055454615.1">
    <property type="nucleotide sequence ID" value="NZ_CYHE01000002.1"/>
</dbReference>
<dbReference type="OrthoDB" id="9811425at2"/>
<dbReference type="GO" id="GO:0070401">
    <property type="term" value="F:NADP+ binding"/>
    <property type="evidence" value="ECO:0007669"/>
    <property type="project" value="UniProtKB-UniRule"/>
</dbReference>
<dbReference type="CDD" id="cd05239">
    <property type="entry name" value="GDP_FS_SDR_e"/>
    <property type="match status" value="1"/>
</dbReference>
<dbReference type="UniPathway" id="UPA00128">
    <property type="reaction ID" value="UER00191"/>
</dbReference>
<dbReference type="InterPro" id="IPR036291">
    <property type="entry name" value="NAD(P)-bd_dom_sf"/>
</dbReference>
<feature type="active site" description="Proton donor/acceptor" evidence="5">
    <location>
        <position position="133"/>
    </location>
</feature>
<dbReference type="Gene3D" id="3.40.50.720">
    <property type="entry name" value="NAD(P)-binding Rossmann-like Domain"/>
    <property type="match status" value="1"/>
</dbReference>
<evidence type="ECO:0000259" key="6">
    <source>
        <dbReference type="Pfam" id="PF01370"/>
    </source>
</evidence>
<proteinExistence type="inferred from homology"/>
<comment type="function">
    <text evidence="5">Catalyzes the two-step NADP-dependent conversion of GDP-4-dehydro-6-deoxy-D-mannose to GDP-fucose, involving an epimerase and a reductase reaction.</text>
</comment>
<keyword evidence="5" id="KW-0511">Multifunctional enzyme</keyword>
<dbReference type="EC" id="1.1.1.271" evidence="5"/>
<evidence type="ECO:0000313" key="7">
    <source>
        <dbReference type="EMBL" id="CUA93364.1"/>
    </source>
</evidence>
<feature type="binding site" evidence="5">
    <location>
        <position position="177"/>
    </location>
    <ligand>
        <name>NADP(+)</name>
        <dbReference type="ChEBI" id="CHEBI:58349"/>
    </ligand>
</feature>
<dbReference type="PANTHER" id="PTHR43238:SF1">
    <property type="entry name" value="GDP-L-FUCOSE SYNTHASE"/>
    <property type="match status" value="1"/>
</dbReference>
<gene>
    <name evidence="5" type="primary">fcl</name>
    <name evidence="7" type="ORF">Ga0061067_102355</name>
</gene>
<evidence type="ECO:0000313" key="8">
    <source>
        <dbReference type="Proteomes" id="UP000183900"/>
    </source>
</evidence>
<dbReference type="AlphaFoldDB" id="A0A0K6HR57"/>
<evidence type="ECO:0000256" key="2">
    <source>
        <dbReference type="ARBA" id="ARBA00022857"/>
    </source>
</evidence>
<accession>A0A0K6HR57</accession>
<dbReference type="SUPFAM" id="SSF51735">
    <property type="entry name" value="NAD(P)-binding Rossmann-fold domains"/>
    <property type="match status" value="1"/>
</dbReference>
<feature type="binding site" evidence="5">
    <location>
        <position position="137"/>
    </location>
    <ligand>
        <name>NADP(+)</name>
        <dbReference type="ChEBI" id="CHEBI:58349"/>
    </ligand>
</feature>
<protein>
    <recommendedName>
        <fullName evidence="5">GDP-L-fucose synthase</fullName>
        <ecNumber evidence="5">1.1.1.271</ecNumber>
    </recommendedName>
    <alternativeName>
        <fullName evidence="5">GDP-4-keto-6-deoxy-D-mannose-3,5-epimerase-4-reductase</fullName>
    </alternativeName>
</protein>
<feature type="binding site" evidence="5">
    <location>
        <begin position="102"/>
        <end position="105"/>
    </location>
    <ligand>
        <name>NADP(+)</name>
        <dbReference type="ChEBI" id="CHEBI:58349"/>
    </ligand>
</feature>
<dbReference type="HAMAP" id="MF_00956">
    <property type="entry name" value="GDP_fucose_synth"/>
    <property type="match status" value="1"/>
</dbReference>
<comment type="caution">
    <text evidence="5">Lacks conserved residue(s) required for the propagation of feature annotation.</text>
</comment>
<evidence type="ECO:0000256" key="1">
    <source>
        <dbReference type="ARBA" id="ARBA00005959"/>
    </source>
</evidence>
<feature type="binding site" evidence="5">
    <location>
        <position position="207"/>
    </location>
    <ligand>
        <name>substrate</name>
    </ligand>
</feature>
<dbReference type="GO" id="GO:0042351">
    <property type="term" value="P:'de novo' GDP-L-fucose biosynthetic process"/>
    <property type="evidence" value="ECO:0007669"/>
    <property type="project" value="UniProtKB-UniRule"/>
</dbReference>
<feature type="site" description="Important for catalytic activity" evidence="5">
    <location>
        <position position="104"/>
    </location>
</feature>
<dbReference type="Pfam" id="PF01370">
    <property type="entry name" value="Epimerase"/>
    <property type="match status" value="1"/>
</dbReference>
<keyword evidence="8" id="KW-1185">Reference proteome</keyword>
<feature type="binding site" evidence="5">
    <location>
        <position position="200"/>
    </location>
    <ligand>
        <name>substrate</name>
    </ligand>
</feature>
<dbReference type="Gene3D" id="3.90.25.10">
    <property type="entry name" value="UDP-galactose 4-epimerase, domain 1"/>
    <property type="match status" value="1"/>
</dbReference>
<dbReference type="GO" id="GO:0016853">
    <property type="term" value="F:isomerase activity"/>
    <property type="evidence" value="ECO:0007669"/>
    <property type="project" value="UniProtKB-KW"/>
</dbReference>
<comment type="catalytic activity">
    <reaction evidence="5">
        <text>GDP-beta-L-fucose + NADP(+) = GDP-4-dehydro-alpha-D-rhamnose + NADPH + H(+)</text>
        <dbReference type="Rhea" id="RHEA:18885"/>
        <dbReference type="ChEBI" id="CHEBI:15378"/>
        <dbReference type="ChEBI" id="CHEBI:57273"/>
        <dbReference type="ChEBI" id="CHEBI:57783"/>
        <dbReference type="ChEBI" id="CHEBI:57964"/>
        <dbReference type="ChEBI" id="CHEBI:58349"/>
        <dbReference type="EC" id="1.1.1.271"/>
    </reaction>
</comment>
<evidence type="ECO:0000256" key="4">
    <source>
        <dbReference type="ARBA" id="ARBA00023235"/>
    </source>
</evidence>
<reference evidence="8" key="1">
    <citation type="submission" date="2015-08" db="EMBL/GenBank/DDBJ databases">
        <authorList>
            <person name="Varghese N."/>
        </authorList>
    </citation>
    <scope>NUCLEOTIDE SEQUENCE [LARGE SCALE GENOMIC DNA]</scope>
    <source>
        <strain evidence="8">DSM 23407</strain>
    </source>
</reference>
<feature type="domain" description="NAD-dependent epimerase/dehydratase" evidence="6">
    <location>
        <begin position="4"/>
        <end position="236"/>
    </location>
</feature>
<dbReference type="EMBL" id="CYHE01000002">
    <property type="protein sequence ID" value="CUA93364.1"/>
    <property type="molecule type" value="Genomic_DNA"/>
</dbReference>
<dbReference type="InterPro" id="IPR028614">
    <property type="entry name" value="GDP_fucose/colitose_synth"/>
</dbReference>
<sequence length="314" mass="34549">MARIFVTGASGMVGRNLLDRLEGTGHEVLAPSSASVNLLDHAAVLEWLRANGPDVIVHCAGHVGGIQANIREPVAFLTRNLAMGQNLLLAAREAGVQTVLNLGSSCMYPRNSPDALREEDVLSGTLEPTNEGYALAKCVTARLCSYMRKEDPALQYKTLIPCNLYGRYDKFDPKVSHLVPAVIRKLHVARMTGQREVEIWGDGTARREFMFAGDLAEAILFCLDRVEALPGDLNIGIGTDLSVRDYYEAAADVIGYDGSFVFDTSRPVGMMRKLLDVSRQRDLGWAPRTELREGIRQTYEYFLKLDDANDLSAG</sequence>
<name>A0A0K6HR57_9HYPH</name>
<evidence type="ECO:0000256" key="3">
    <source>
        <dbReference type="ARBA" id="ARBA00023002"/>
    </source>
</evidence>
<organism evidence="7 8">
    <name type="scientific">Pannonibacter indicus</name>
    <dbReference type="NCBI Taxonomy" id="466044"/>
    <lineage>
        <taxon>Bacteria</taxon>
        <taxon>Pseudomonadati</taxon>
        <taxon>Pseudomonadota</taxon>
        <taxon>Alphaproteobacteria</taxon>
        <taxon>Hyphomicrobiales</taxon>
        <taxon>Stappiaceae</taxon>
        <taxon>Pannonibacter</taxon>
    </lineage>
</organism>
<comment type="similarity">
    <text evidence="1 5">Belongs to the NAD(P)-dependent epimerase/dehydratase family. Fucose synthase subfamily.</text>
</comment>
<keyword evidence="4 5" id="KW-0413">Isomerase</keyword>